<proteinExistence type="predicted"/>
<sequence>MLVVLLQEQMLLVLPQEQMLVPVQKPTLSVILAIVIILCHWQAVCWFLVAFEDNNND</sequence>
<name>A0A4D6MH78_VIGUN</name>
<keyword evidence="3" id="KW-1185">Reference proteome</keyword>
<feature type="transmembrane region" description="Helical" evidence="1">
    <location>
        <begin position="28"/>
        <end position="51"/>
    </location>
</feature>
<keyword evidence="1" id="KW-1133">Transmembrane helix</keyword>
<evidence type="ECO:0000256" key="1">
    <source>
        <dbReference type="SAM" id="Phobius"/>
    </source>
</evidence>
<dbReference type="EMBL" id="CP039351">
    <property type="protein sequence ID" value="QCD99891.1"/>
    <property type="molecule type" value="Genomic_DNA"/>
</dbReference>
<accession>A0A4D6MH78</accession>
<dbReference type="Proteomes" id="UP000501690">
    <property type="component" value="Linkage Group LG7"/>
</dbReference>
<keyword evidence="1" id="KW-0812">Transmembrane</keyword>
<dbReference type="AlphaFoldDB" id="A0A4D6MH78"/>
<evidence type="ECO:0000313" key="3">
    <source>
        <dbReference type="Proteomes" id="UP000501690"/>
    </source>
</evidence>
<reference evidence="2 3" key="1">
    <citation type="submission" date="2019-04" db="EMBL/GenBank/DDBJ databases">
        <title>An improved genome assembly and genetic linkage map for asparagus bean, Vigna unguiculata ssp. sesquipedialis.</title>
        <authorList>
            <person name="Xia Q."/>
            <person name="Zhang R."/>
            <person name="Dong Y."/>
        </authorList>
    </citation>
    <scope>NUCLEOTIDE SEQUENCE [LARGE SCALE GENOMIC DNA]</scope>
    <source>
        <tissue evidence="2">Leaf</tissue>
    </source>
</reference>
<gene>
    <name evidence="2" type="ORF">DEO72_LG7g1178</name>
</gene>
<keyword evidence="1" id="KW-0472">Membrane</keyword>
<protein>
    <submittedName>
        <fullName evidence="2">Uncharacterized protein</fullName>
    </submittedName>
</protein>
<evidence type="ECO:0000313" key="2">
    <source>
        <dbReference type="EMBL" id="QCD99891.1"/>
    </source>
</evidence>
<organism evidence="2 3">
    <name type="scientific">Vigna unguiculata</name>
    <name type="common">Cowpea</name>
    <dbReference type="NCBI Taxonomy" id="3917"/>
    <lineage>
        <taxon>Eukaryota</taxon>
        <taxon>Viridiplantae</taxon>
        <taxon>Streptophyta</taxon>
        <taxon>Embryophyta</taxon>
        <taxon>Tracheophyta</taxon>
        <taxon>Spermatophyta</taxon>
        <taxon>Magnoliopsida</taxon>
        <taxon>eudicotyledons</taxon>
        <taxon>Gunneridae</taxon>
        <taxon>Pentapetalae</taxon>
        <taxon>rosids</taxon>
        <taxon>fabids</taxon>
        <taxon>Fabales</taxon>
        <taxon>Fabaceae</taxon>
        <taxon>Papilionoideae</taxon>
        <taxon>50 kb inversion clade</taxon>
        <taxon>NPAAA clade</taxon>
        <taxon>indigoferoid/millettioid clade</taxon>
        <taxon>Phaseoleae</taxon>
        <taxon>Vigna</taxon>
    </lineage>
</organism>